<sequence length="406" mass="43353">MTTDRPRIAHLISEYSAREAIGRTLTETATRVPGEHYLITTRAHDGGEAFARVHELGGRIESFPMSGAGRLHAILDELQPDIVHLHAGILGPILAKRSGLGRYPLALTIYAWPGLPGQAAWKHAGWKALRASNVLPARVAITAATPPSLIRSAIRSLKPLGILSPDPRVIERLAGCGAPVEVLPSGAPADGRRARRTPADGSCPTVVFAGRAESVRGIRTLVDAFPAVRDRVPDARLRLLLIPRPELPDLLAHVDRSRVSAFIEVVTEPVPDLLGELAAAQVGTWPFLADYTTSPPAMAVAEAMAVGLPVVSTPVACVRSVMRPDVDGIAVPPGDIDRLARAVVTLLTDDVAWKRFSTAGHHAVQRLTWDKCADATSAVYQRAAIDEHPAPEIGVSRGAQSARMFT</sequence>
<dbReference type="Pfam" id="PF13692">
    <property type="entry name" value="Glyco_trans_1_4"/>
    <property type="match status" value="1"/>
</dbReference>
<protein>
    <submittedName>
        <fullName evidence="1">Unannotated protein</fullName>
    </submittedName>
</protein>
<dbReference type="CDD" id="cd03801">
    <property type="entry name" value="GT4_PimA-like"/>
    <property type="match status" value="1"/>
</dbReference>
<dbReference type="Gene3D" id="3.40.50.2000">
    <property type="entry name" value="Glycogen Phosphorylase B"/>
    <property type="match status" value="2"/>
</dbReference>
<reference evidence="1" key="1">
    <citation type="submission" date="2020-05" db="EMBL/GenBank/DDBJ databases">
        <authorList>
            <person name="Chiriac C."/>
            <person name="Salcher M."/>
            <person name="Ghai R."/>
            <person name="Kavagutti S V."/>
        </authorList>
    </citation>
    <scope>NUCLEOTIDE SEQUENCE</scope>
</reference>
<dbReference type="EMBL" id="CAFBNE010000121">
    <property type="protein sequence ID" value="CAB4966242.1"/>
    <property type="molecule type" value="Genomic_DNA"/>
</dbReference>
<organism evidence="1">
    <name type="scientific">freshwater metagenome</name>
    <dbReference type="NCBI Taxonomy" id="449393"/>
    <lineage>
        <taxon>unclassified sequences</taxon>
        <taxon>metagenomes</taxon>
        <taxon>ecological metagenomes</taxon>
    </lineage>
</organism>
<dbReference type="PANTHER" id="PTHR12526">
    <property type="entry name" value="GLYCOSYLTRANSFERASE"/>
    <property type="match status" value="1"/>
</dbReference>
<accession>A0A6J7LGH6</accession>
<name>A0A6J7LGH6_9ZZZZ</name>
<proteinExistence type="predicted"/>
<gene>
    <name evidence="1" type="ORF">UFOPK3772_02776</name>
</gene>
<dbReference type="PANTHER" id="PTHR12526:SF636">
    <property type="entry name" value="BLL3647 PROTEIN"/>
    <property type="match status" value="1"/>
</dbReference>
<evidence type="ECO:0000313" key="1">
    <source>
        <dbReference type="EMBL" id="CAB4966242.1"/>
    </source>
</evidence>
<dbReference type="GO" id="GO:0016757">
    <property type="term" value="F:glycosyltransferase activity"/>
    <property type="evidence" value="ECO:0007669"/>
    <property type="project" value="TreeGrafter"/>
</dbReference>
<dbReference type="SUPFAM" id="SSF53756">
    <property type="entry name" value="UDP-Glycosyltransferase/glycogen phosphorylase"/>
    <property type="match status" value="1"/>
</dbReference>
<dbReference type="AlphaFoldDB" id="A0A6J7LGH6"/>